<dbReference type="EMBL" id="JAUBDI010000013">
    <property type="protein sequence ID" value="MDW0114178.1"/>
    <property type="molecule type" value="Genomic_DNA"/>
</dbReference>
<evidence type="ECO:0000256" key="1">
    <source>
        <dbReference type="ARBA" id="ARBA00022801"/>
    </source>
</evidence>
<keyword evidence="4" id="KW-1185">Reference proteome</keyword>
<dbReference type="GO" id="GO:0016787">
    <property type="term" value="F:hydrolase activity"/>
    <property type="evidence" value="ECO:0007669"/>
    <property type="project" value="UniProtKB-KW"/>
</dbReference>
<gene>
    <name evidence="3" type="ORF">QT711_13360</name>
</gene>
<accession>A0ABU4GAZ8</accession>
<sequence length="283" mass="31836">MTCQLYTIERAGKHFQVADYPGEKGTILALHGLTGTHKNFHHYAEALQGEYRFISIDLRGRGNSSGMDDVPSIFSHAQDVKALIEHLAIKNQILLGHSMGAFISAIVASELETVKGLILLDGAARMSERQQAIVKPSLGRLQKTYETKRAYVEEVKQIYGRLGVEWTDAVQAIVEYDIHEVDNLWVHKSFGQCIQEDFDSFYSFNPKEVLSAVNCSTLLVQATGNIGPFPPFFERQDFVETIQATPKLVTYTSDCNHYTMMFTKQAAIIETIQTFLKEVHVNE</sequence>
<evidence type="ECO:0000313" key="3">
    <source>
        <dbReference type="EMBL" id="MDW0114178.1"/>
    </source>
</evidence>
<proteinExistence type="predicted"/>
<dbReference type="InterPro" id="IPR000073">
    <property type="entry name" value="AB_hydrolase_1"/>
</dbReference>
<dbReference type="InterPro" id="IPR050266">
    <property type="entry name" value="AB_hydrolase_sf"/>
</dbReference>
<organism evidence="3 4">
    <name type="scientific">Sporosarcina saromensis</name>
    <dbReference type="NCBI Taxonomy" id="359365"/>
    <lineage>
        <taxon>Bacteria</taxon>
        <taxon>Bacillati</taxon>
        <taxon>Bacillota</taxon>
        <taxon>Bacilli</taxon>
        <taxon>Bacillales</taxon>
        <taxon>Caryophanaceae</taxon>
        <taxon>Sporosarcina</taxon>
    </lineage>
</organism>
<comment type="caution">
    <text evidence="3">The sequence shown here is derived from an EMBL/GenBank/DDBJ whole genome shotgun (WGS) entry which is preliminary data.</text>
</comment>
<name>A0ABU4GAZ8_9BACL</name>
<dbReference type="SUPFAM" id="SSF53474">
    <property type="entry name" value="alpha/beta-Hydrolases"/>
    <property type="match status" value="1"/>
</dbReference>
<keyword evidence="1 3" id="KW-0378">Hydrolase</keyword>
<dbReference type="PANTHER" id="PTHR43798">
    <property type="entry name" value="MONOACYLGLYCEROL LIPASE"/>
    <property type="match status" value="1"/>
</dbReference>
<dbReference type="InterPro" id="IPR029058">
    <property type="entry name" value="AB_hydrolase_fold"/>
</dbReference>
<reference evidence="3 4" key="1">
    <citation type="submission" date="2023-06" db="EMBL/GenBank/DDBJ databases">
        <title>Sporosarcina sp. nov., isolated from Korean traditional fermented seafood 'Jeotgal'.</title>
        <authorList>
            <person name="Yang A.I."/>
            <person name="Shin N.-R."/>
        </authorList>
    </citation>
    <scope>NUCLEOTIDE SEQUENCE [LARGE SCALE GENOMIC DNA]</scope>
    <source>
        <strain evidence="3 4">KCTC13119</strain>
    </source>
</reference>
<dbReference type="PANTHER" id="PTHR43798:SF31">
    <property type="entry name" value="AB HYDROLASE SUPERFAMILY PROTEIN YCLE"/>
    <property type="match status" value="1"/>
</dbReference>
<dbReference type="Gene3D" id="3.40.50.1820">
    <property type="entry name" value="alpha/beta hydrolase"/>
    <property type="match status" value="1"/>
</dbReference>
<dbReference type="Pfam" id="PF00561">
    <property type="entry name" value="Abhydrolase_1"/>
    <property type="match status" value="1"/>
</dbReference>
<evidence type="ECO:0000259" key="2">
    <source>
        <dbReference type="Pfam" id="PF00561"/>
    </source>
</evidence>
<protein>
    <submittedName>
        <fullName evidence="3">Alpha/beta hydrolase</fullName>
    </submittedName>
</protein>
<dbReference type="RefSeq" id="WP_317945024.1">
    <property type="nucleotide sequence ID" value="NZ_JAUBDI010000013.1"/>
</dbReference>
<evidence type="ECO:0000313" key="4">
    <source>
        <dbReference type="Proteomes" id="UP001282284"/>
    </source>
</evidence>
<feature type="domain" description="AB hydrolase-1" evidence="2">
    <location>
        <begin position="26"/>
        <end position="148"/>
    </location>
</feature>
<dbReference type="Proteomes" id="UP001282284">
    <property type="component" value="Unassembled WGS sequence"/>
</dbReference>